<proteinExistence type="predicted"/>
<evidence type="ECO:0000313" key="2">
    <source>
        <dbReference type="Proteomes" id="UP000179627"/>
    </source>
</evidence>
<dbReference type="Proteomes" id="UP000179627">
    <property type="component" value="Unassembled WGS sequence"/>
</dbReference>
<dbReference type="AlphaFoldDB" id="A0A1S1QLV7"/>
<dbReference type="OrthoDB" id="3210171at2"/>
<dbReference type="EMBL" id="MBLM01000120">
    <property type="protein sequence ID" value="OHV35728.1"/>
    <property type="molecule type" value="Genomic_DNA"/>
</dbReference>
<organism evidence="1 2">
    <name type="scientific">Parafrankia colletiae</name>
    <dbReference type="NCBI Taxonomy" id="573497"/>
    <lineage>
        <taxon>Bacteria</taxon>
        <taxon>Bacillati</taxon>
        <taxon>Actinomycetota</taxon>
        <taxon>Actinomycetes</taxon>
        <taxon>Frankiales</taxon>
        <taxon>Frankiaceae</taxon>
        <taxon>Parafrankia</taxon>
    </lineage>
</organism>
<name>A0A1S1QLV7_9ACTN</name>
<reference evidence="2" key="1">
    <citation type="submission" date="2016-07" db="EMBL/GenBank/DDBJ databases">
        <title>Sequence Frankia sp. strain CcI1.17.</title>
        <authorList>
            <person name="Ghodhbane-Gtari F."/>
            <person name="Swanson E."/>
            <person name="Gueddou A."/>
            <person name="Morris K."/>
            <person name="Hezbri K."/>
            <person name="Ktari A."/>
            <person name="Nouioui I."/>
            <person name="Abebe-Akele F."/>
            <person name="Simpson S."/>
            <person name="Thomas K."/>
            <person name="Gtari M."/>
            <person name="Tisa L.S."/>
            <person name="Hurst S."/>
        </authorList>
    </citation>
    <scope>NUCLEOTIDE SEQUENCE [LARGE SCALE GENOMIC DNA]</scope>
    <source>
        <strain evidence="2">Cc1.17</strain>
    </source>
</reference>
<comment type="caution">
    <text evidence="1">The sequence shown here is derived from an EMBL/GenBank/DDBJ whole genome shotgun (WGS) entry which is preliminary data.</text>
</comment>
<keyword evidence="2" id="KW-1185">Reference proteome</keyword>
<dbReference type="RefSeq" id="WP_071085350.1">
    <property type="nucleotide sequence ID" value="NZ_MBLM01000120.1"/>
</dbReference>
<sequence length="363" mass="39363">MPASTRPAPARARAGPAPAENLDVLVGEVRTTLLQNSHQVGADTVARLLDLDPGRRVLRATRPFTYAVSPDERVGVHCPLPTGSGTRADGVGTVLARASVTGGIILQASARARLVRAAGERRLPWSHYLTNPGTIEVGARCGAPDLTAGFLRDSARSSPAAGPAREYLDLGAVVNRLLNQVQRMPYIDRVTMLRARRTRLRFAVTWRSPDSGELAESPDIELVVHDETSRTVRLRLPASISDPAEAVVACEDLALHDWLLTTVANLMENSRIGVDPAAEVVARIRPAVDHLLHLWMPGARVAEDLGWMWTALERRPGFSRQWTSLRGQIQNQLLLAVLEKPAAAPTHGNLVFQDGVEGISHRA</sequence>
<evidence type="ECO:0000313" key="1">
    <source>
        <dbReference type="EMBL" id="OHV35728.1"/>
    </source>
</evidence>
<accession>A0A1S1QLV7</accession>
<protein>
    <submittedName>
        <fullName evidence="1">Uncharacterized protein</fullName>
    </submittedName>
</protein>
<dbReference type="InterPro" id="IPR049749">
    <property type="entry name" value="SCO2521-like"/>
</dbReference>
<gene>
    <name evidence="1" type="ORF">CC117_18905</name>
</gene>
<dbReference type="NCBIfam" id="NF040565">
    <property type="entry name" value="SCO2521_fam"/>
    <property type="match status" value="1"/>
</dbReference>